<feature type="compositionally biased region" description="Acidic residues" evidence="6">
    <location>
        <begin position="180"/>
        <end position="203"/>
    </location>
</feature>
<reference evidence="8" key="1">
    <citation type="submission" date="2023-08" db="EMBL/GenBank/DDBJ databases">
        <authorList>
            <person name="Audoor S."/>
            <person name="Bilcke G."/>
        </authorList>
    </citation>
    <scope>NUCLEOTIDE SEQUENCE</scope>
</reference>
<dbReference type="PANTHER" id="PTHR12346:SF0">
    <property type="entry name" value="SIN3A, ISOFORM G"/>
    <property type="match status" value="1"/>
</dbReference>
<evidence type="ECO:0000256" key="6">
    <source>
        <dbReference type="SAM" id="MobiDB-lite"/>
    </source>
</evidence>
<dbReference type="GO" id="GO:0003714">
    <property type="term" value="F:transcription corepressor activity"/>
    <property type="evidence" value="ECO:0007669"/>
    <property type="project" value="InterPro"/>
</dbReference>
<dbReference type="Pfam" id="PF08295">
    <property type="entry name" value="Sin3_corepress"/>
    <property type="match status" value="1"/>
</dbReference>
<dbReference type="EMBL" id="CAKOGP040000779">
    <property type="protein sequence ID" value="CAJ1938952.1"/>
    <property type="molecule type" value="Genomic_DNA"/>
</dbReference>
<sequence>METPAHDPASTNGATNKDDSANGENGNNVVFASLSTGKPPLGRHASSGDQPITLGTRQDSVGVLPDASGPNPAAAENPVRAPAPAVALGGGVPTPAALATVSTVKPPSPKTLAANGPPPDVSRNAPPPVVETTKVPDPPLQPTPKPELAPMNEAPAPAPSVAAPAPAPPESPSSPSPASGEDDQDGDVSMDDADEATSEESEEANAPVAAAPQEKPKAATAPAAAAQPKPAAWPPQPAPGYEARGGTEMKELKVEDALLYLDDVKKEFGHRPRVYNEFLAIMKNFKSQEVDTPGVIEKVSKLFRGYNNLILGFNKFLPNGYKITTEDLKNQDAKYAREQQQQQQQEALRQHQLQQLQQHQKQQQQQQQQPVPMEMQSQQQSLSARSPQAGIPAAAAANARPAYQGHDPRVLPSARIIPNPPQRPPAQARPAAQPQHQRPAQQQQQQQQQQPPQQPKAQPQPQQQQQQQGGQGHQAVEFDHAISYVTTIKRRFANDPSTYHSFLEILHTYQKEQRGIKEVLEQVARLFQDHPDLLREFTFFLPDAVQEQAKERLQRAAADSEARQAAAQRAAMQNSSMDVDSSSKSGGGDGGGASTKFIDMTGQNGGNSDARSRKRSQSEMATDAPVTVAAPQAPETYVYNSAVERQFFDAAREALASYTRDGGQAWAEFLKCLDMYAQEILSRNEMLNFVEPLLGKRNTKLFEEFKRILNAAGSASGQFPSFEDSWHSVPLSEIDFSRCRHCTPSYRALPRDYPAPPCSGRSDEESKNLNNVWVSLPVGSEESYTFRHMRRNACEEVLFRCEDERFEIDMVIDSNACTLARLEPIAEEIAQLAENELIISESSTIPRPAAGEQGMGGKRYQFTFDQSILGVIHRNSISRIYGDAGQEILELIEKNPTVTIPVVVQRLRQKDIEWRRVRDRMNRQWKELAEENYFKSLDHRSLTWRTTDKRVISTRTLVAEIKDRSLHKGKEGESSLQARMDKAKEEHGTFYQVTMKHSLARDLDLTSLPKADRRLFTPHMSLMGTNDSSVHMDAYRIISFAVERGAINPTDKERIHRLWIEFLGPWFKLSTNQMLMPAAAYQESSKKDFAKKMTKIVSEDGDTGDEESLDGETNVRVVTEDAVMEDQKNASVFLDHHPLPSGALVSTLFGEGQVIKFRRSDNTYIVRLPFGKAYLAPSGILCSILGPEKSAYTTQLREKDTSKLLRPDDQFAIGTQSLYLFFRLFQILVERLEIARELAYNAKRDQTLQSMVEKMEGHDEAALGKKRYDAFLSLVFGLLDGNFGGTPATSGKYEDRIRMLLGHGGYAMATMDKLISHILKNMQSMVNDDAMWNLVQLYRRHLEGGDFKPEAFRQEAAFLSDGEVMFAFQKCPIPKNGGKKCVLYIEHLGVISESDEEGGSVVENTEASPANKRPRRDR</sequence>
<dbReference type="InterPro" id="IPR031693">
    <property type="entry name" value="Sin3_C"/>
</dbReference>
<dbReference type="InterPro" id="IPR039774">
    <property type="entry name" value="Sin3-like"/>
</dbReference>
<feature type="region of interest" description="Disordered" evidence="6">
    <location>
        <begin position="556"/>
        <end position="626"/>
    </location>
</feature>
<dbReference type="GO" id="GO:0000785">
    <property type="term" value="C:chromatin"/>
    <property type="evidence" value="ECO:0007669"/>
    <property type="project" value="TreeGrafter"/>
</dbReference>
<feature type="compositionally biased region" description="Low complexity" evidence="6">
    <location>
        <begin position="425"/>
        <end position="468"/>
    </location>
</feature>
<proteinExistence type="predicted"/>
<dbReference type="GO" id="GO:0000118">
    <property type="term" value="C:histone deacetylase complex"/>
    <property type="evidence" value="ECO:0007669"/>
    <property type="project" value="TreeGrafter"/>
</dbReference>
<dbReference type="GO" id="GO:0000122">
    <property type="term" value="P:negative regulation of transcription by RNA polymerase II"/>
    <property type="evidence" value="ECO:0007669"/>
    <property type="project" value="TreeGrafter"/>
</dbReference>
<keyword evidence="2" id="KW-0678">Repressor</keyword>
<feature type="compositionally biased region" description="Pro residues" evidence="6">
    <location>
        <begin position="116"/>
        <end position="129"/>
    </location>
</feature>
<evidence type="ECO:0000313" key="8">
    <source>
        <dbReference type="EMBL" id="CAJ1938952.1"/>
    </source>
</evidence>
<dbReference type="Pfam" id="PF16879">
    <property type="entry name" value="Sin3a_C"/>
    <property type="match status" value="1"/>
</dbReference>
<dbReference type="PANTHER" id="PTHR12346">
    <property type="entry name" value="SIN3B-RELATED"/>
    <property type="match status" value="1"/>
</dbReference>
<feature type="compositionally biased region" description="Low complexity" evidence="6">
    <location>
        <begin position="563"/>
        <end position="584"/>
    </location>
</feature>
<feature type="region of interest" description="Disordered" evidence="6">
    <location>
        <begin position="1"/>
        <end position="244"/>
    </location>
</feature>
<protein>
    <recommendedName>
        <fullName evidence="7">Histone deacetylase interacting domain-containing protein</fullName>
    </recommendedName>
</protein>
<evidence type="ECO:0000256" key="3">
    <source>
        <dbReference type="ARBA" id="ARBA00022737"/>
    </source>
</evidence>
<feature type="region of interest" description="Disordered" evidence="6">
    <location>
        <begin position="334"/>
        <end position="474"/>
    </location>
</feature>
<feature type="compositionally biased region" description="Low complexity" evidence="6">
    <location>
        <begin position="204"/>
        <end position="230"/>
    </location>
</feature>
<feature type="region of interest" description="Disordered" evidence="6">
    <location>
        <begin position="1394"/>
        <end position="1418"/>
    </location>
</feature>
<keyword evidence="4 5" id="KW-0539">Nucleus</keyword>
<feature type="domain" description="Histone deacetylase interacting" evidence="7">
    <location>
        <begin position="738"/>
        <end position="839"/>
    </location>
</feature>
<keyword evidence="9" id="KW-1185">Reference proteome</keyword>
<evidence type="ECO:0000259" key="7">
    <source>
        <dbReference type="SMART" id="SM00761"/>
    </source>
</evidence>
<accession>A0AAD2FKZ8</accession>
<dbReference type="Gene3D" id="1.20.1160.11">
    <property type="entry name" value="Paired amphipathic helix"/>
    <property type="match status" value="3"/>
</dbReference>
<dbReference type="InterPro" id="IPR003822">
    <property type="entry name" value="PAH"/>
</dbReference>
<feature type="compositionally biased region" description="Polar residues" evidence="6">
    <location>
        <begin position="47"/>
        <end position="59"/>
    </location>
</feature>
<dbReference type="InterPro" id="IPR036600">
    <property type="entry name" value="PAH_sf"/>
</dbReference>
<evidence type="ECO:0000313" key="9">
    <source>
        <dbReference type="Proteomes" id="UP001295423"/>
    </source>
</evidence>
<keyword evidence="3" id="KW-0677">Repeat</keyword>
<dbReference type="Pfam" id="PF02671">
    <property type="entry name" value="PAH"/>
    <property type="match status" value="3"/>
</dbReference>
<gene>
    <name evidence="8" type="ORF">CYCCA115_LOCUS6350</name>
</gene>
<comment type="caution">
    <text evidence="8">The sequence shown here is derived from an EMBL/GenBank/DDBJ whole genome shotgun (WGS) entry which is preliminary data.</text>
</comment>
<feature type="compositionally biased region" description="Polar residues" evidence="6">
    <location>
        <begin position="22"/>
        <end position="36"/>
    </location>
</feature>
<feature type="compositionally biased region" description="Pro residues" evidence="6">
    <location>
        <begin position="165"/>
        <end position="175"/>
    </location>
</feature>
<dbReference type="SMART" id="SM00761">
    <property type="entry name" value="HDAC_interact"/>
    <property type="match status" value="1"/>
</dbReference>
<evidence type="ECO:0000256" key="5">
    <source>
        <dbReference type="PROSITE-ProRule" id="PRU00810"/>
    </source>
</evidence>
<feature type="compositionally biased region" description="Low complexity" evidence="6">
    <location>
        <begin position="339"/>
        <end position="402"/>
    </location>
</feature>
<dbReference type="FunFam" id="1.20.1160.11:FF:000001">
    <property type="entry name" value="Paired amphipathic helix protein Sin3"/>
    <property type="match status" value="1"/>
</dbReference>
<dbReference type="Proteomes" id="UP001295423">
    <property type="component" value="Unassembled WGS sequence"/>
</dbReference>
<evidence type="ECO:0000256" key="4">
    <source>
        <dbReference type="ARBA" id="ARBA00023242"/>
    </source>
</evidence>
<comment type="subcellular location">
    <subcellularLocation>
        <location evidence="1 5">Nucleus</location>
    </subcellularLocation>
</comment>
<dbReference type="InterPro" id="IPR013194">
    <property type="entry name" value="HDAC_interact_dom"/>
</dbReference>
<organism evidence="8 9">
    <name type="scientific">Cylindrotheca closterium</name>
    <dbReference type="NCBI Taxonomy" id="2856"/>
    <lineage>
        <taxon>Eukaryota</taxon>
        <taxon>Sar</taxon>
        <taxon>Stramenopiles</taxon>
        <taxon>Ochrophyta</taxon>
        <taxon>Bacillariophyta</taxon>
        <taxon>Bacillariophyceae</taxon>
        <taxon>Bacillariophycidae</taxon>
        <taxon>Bacillariales</taxon>
        <taxon>Bacillariaceae</taxon>
        <taxon>Cylindrotheca</taxon>
    </lineage>
</organism>
<dbReference type="PROSITE" id="PS51477">
    <property type="entry name" value="PAH"/>
    <property type="match status" value="2"/>
</dbReference>
<feature type="compositionally biased region" description="Low complexity" evidence="6">
    <location>
        <begin position="70"/>
        <end position="100"/>
    </location>
</feature>
<dbReference type="SUPFAM" id="SSF47762">
    <property type="entry name" value="PAH2 domain"/>
    <property type="match status" value="3"/>
</dbReference>
<evidence type="ECO:0000256" key="2">
    <source>
        <dbReference type="ARBA" id="ARBA00022491"/>
    </source>
</evidence>
<name>A0AAD2FKZ8_9STRA</name>
<dbReference type="FunFam" id="1.20.1160.11:FF:000003">
    <property type="entry name" value="Paired amphipathic helix SIN3-like protein"/>
    <property type="match status" value="1"/>
</dbReference>
<evidence type="ECO:0000256" key="1">
    <source>
        <dbReference type="ARBA" id="ARBA00004123"/>
    </source>
</evidence>
<feature type="compositionally biased region" description="Pro residues" evidence="6">
    <location>
        <begin position="136"/>
        <end position="147"/>
    </location>
</feature>